<evidence type="ECO:0000313" key="7">
    <source>
        <dbReference type="Proteomes" id="UP001153069"/>
    </source>
</evidence>
<evidence type="ECO:0000256" key="4">
    <source>
        <dbReference type="SAM" id="Phobius"/>
    </source>
</evidence>
<dbReference type="Proteomes" id="UP001153069">
    <property type="component" value="Unassembled WGS sequence"/>
</dbReference>
<feature type="domain" description="Glycosyl transferase CAP10" evidence="5">
    <location>
        <begin position="311"/>
        <end position="586"/>
    </location>
</feature>
<dbReference type="OrthoDB" id="48801at2759"/>
<dbReference type="GO" id="GO:0016740">
    <property type="term" value="F:transferase activity"/>
    <property type="evidence" value="ECO:0007669"/>
    <property type="project" value="UniProtKB-KW"/>
</dbReference>
<dbReference type="PANTHER" id="PTHR12203">
    <property type="entry name" value="KDEL LYS-ASP-GLU-LEU CONTAINING - RELATED"/>
    <property type="match status" value="1"/>
</dbReference>
<name>A0A9N8EFW2_9STRA</name>
<protein>
    <submittedName>
        <fullName evidence="6">KDEL motif-containing protein 1</fullName>
    </submittedName>
</protein>
<evidence type="ECO:0000256" key="3">
    <source>
        <dbReference type="SAM" id="MobiDB-lite"/>
    </source>
</evidence>
<reference evidence="6" key="1">
    <citation type="submission" date="2020-06" db="EMBL/GenBank/DDBJ databases">
        <authorList>
            <consortium name="Plant Systems Biology data submission"/>
        </authorList>
    </citation>
    <scope>NUCLEOTIDE SEQUENCE</scope>
    <source>
        <strain evidence="6">D6</strain>
    </source>
</reference>
<dbReference type="InterPro" id="IPR006598">
    <property type="entry name" value="CAP10"/>
</dbReference>
<sequence length="612" mass="71172">MPPTETPIPRKAPARTSSRKRARRAPSNPAQRQAQINAYYDLKKSPAFKQARATRMRRLGAAKWAAAQAQIPVQWRALMVIFRVMIMSLVLFVMFRIMLKEKQLLAIKSFLTRQQHSLATTKMSWKSFQHAYETRFRRPTPSSLQPWLNFAQENACEPFKMYTAIERDLLPFRKIMNGGLEVHHPPHAPPELLHWDKLQDIATNYTKGAFLLVQIRDHTLTILDSQLTEWFQQHPTVHSEKSLRGWWERQKLEWNLQWLMDPVIQHKPPIHTRFVINLHHRPRSPPDAVVPIFSSHSESYHTDADPTHPGDLSLEISNKNRNGVIDTRDPTTRDLLIPHLYVAGGRVGAAGMTSSPAVGGFWFWPFFRDGKPWEERKNVIAWRGSTLGNYDSTVEWGNHSQAHDFFSGPRFSVMQQWGGTDIHPIQAESNVQVDFAFTKLLLQGEEHMHKTQEQTIKDAVQKEFRFAHRLSFRQLQKYKYLLDVDGNAFSVRFSSLLRTGSLIFKSTRYREWFSERIRNWKDYIPVNYDTSDLAHKVEWANQQSPEVIANIIRHGKETVERHIRPEDMQCYTYRMVLEYTTLFDEKSFPKEIPSSAATTSSPTGKKNLRLGN</sequence>
<evidence type="ECO:0000259" key="5">
    <source>
        <dbReference type="SMART" id="SM00672"/>
    </source>
</evidence>
<dbReference type="AlphaFoldDB" id="A0A9N8EFW2"/>
<evidence type="ECO:0000256" key="1">
    <source>
        <dbReference type="ARBA" id="ARBA00010118"/>
    </source>
</evidence>
<feature type="region of interest" description="Disordered" evidence="3">
    <location>
        <begin position="592"/>
        <end position="612"/>
    </location>
</feature>
<dbReference type="InterPro" id="IPR051091">
    <property type="entry name" value="O-Glucosyltr/Glycosyltrsf_90"/>
</dbReference>
<gene>
    <name evidence="6" type="ORF">SEMRO_1135_G245030.1</name>
</gene>
<comment type="similarity">
    <text evidence="1">Belongs to the glycosyltransferase 90 family.</text>
</comment>
<keyword evidence="4" id="KW-0812">Transmembrane</keyword>
<feature type="region of interest" description="Disordered" evidence="3">
    <location>
        <begin position="1"/>
        <end position="30"/>
    </location>
</feature>
<proteinExistence type="inferred from homology"/>
<keyword evidence="4" id="KW-1133">Transmembrane helix</keyword>
<keyword evidence="7" id="KW-1185">Reference proteome</keyword>
<dbReference type="Pfam" id="PF05686">
    <property type="entry name" value="Glyco_transf_90"/>
    <property type="match status" value="1"/>
</dbReference>
<organism evidence="6 7">
    <name type="scientific">Seminavis robusta</name>
    <dbReference type="NCBI Taxonomy" id="568900"/>
    <lineage>
        <taxon>Eukaryota</taxon>
        <taxon>Sar</taxon>
        <taxon>Stramenopiles</taxon>
        <taxon>Ochrophyta</taxon>
        <taxon>Bacillariophyta</taxon>
        <taxon>Bacillariophyceae</taxon>
        <taxon>Bacillariophycidae</taxon>
        <taxon>Naviculales</taxon>
        <taxon>Naviculaceae</taxon>
        <taxon>Seminavis</taxon>
    </lineage>
</organism>
<feature type="compositionally biased region" description="Low complexity" evidence="3">
    <location>
        <begin position="593"/>
        <end position="603"/>
    </location>
</feature>
<dbReference type="PANTHER" id="PTHR12203:SF35">
    <property type="entry name" value="PROTEIN O-GLUCOSYLTRANSFERASE 1"/>
    <property type="match status" value="1"/>
</dbReference>
<evidence type="ECO:0000256" key="2">
    <source>
        <dbReference type="ARBA" id="ARBA00022679"/>
    </source>
</evidence>
<dbReference type="EMBL" id="CAICTM010001133">
    <property type="protein sequence ID" value="CAB9520792.1"/>
    <property type="molecule type" value="Genomic_DNA"/>
</dbReference>
<feature type="transmembrane region" description="Helical" evidence="4">
    <location>
        <begin position="80"/>
        <end position="99"/>
    </location>
</feature>
<dbReference type="SMART" id="SM00672">
    <property type="entry name" value="CAP10"/>
    <property type="match status" value="1"/>
</dbReference>
<keyword evidence="4" id="KW-0472">Membrane</keyword>
<comment type="caution">
    <text evidence="6">The sequence shown here is derived from an EMBL/GenBank/DDBJ whole genome shotgun (WGS) entry which is preliminary data.</text>
</comment>
<evidence type="ECO:0000313" key="6">
    <source>
        <dbReference type="EMBL" id="CAB9520792.1"/>
    </source>
</evidence>
<keyword evidence="2" id="KW-0808">Transferase</keyword>
<accession>A0A9N8EFW2</accession>